<evidence type="ECO:0000313" key="2">
    <source>
        <dbReference type="Proteomes" id="UP000217250"/>
    </source>
</evidence>
<dbReference type="AlphaFoldDB" id="A0A250FKS3"/>
<proteinExistence type="predicted"/>
<protein>
    <submittedName>
        <fullName evidence="1">Uncharacterized protein</fullName>
    </submittedName>
</protein>
<name>A0A250FKS3_9FLAO</name>
<evidence type="ECO:0000313" key="1">
    <source>
        <dbReference type="EMBL" id="ATA85703.1"/>
    </source>
</evidence>
<dbReference type="Proteomes" id="UP000217250">
    <property type="component" value="Chromosome"/>
</dbReference>
<accession>A0A250FKS3</accession>
<gene>
    <name evidence="1" type="ORF">CGC50_00165</name>
</gene>
<sequence length="84" mass="9986">MLSRAEFNRNMQLYLDAHRFCVDHGVFVYAGAIPNRINTLYVEVNDNGKIQRGKEYYTNEEAQLKIYEIYLHIYKKMSNLHAQN</sequence>
<dbReference type="GeneID" id="84806980"/>
<reference evidence="2" key="1">
    <citation type="submission" date="2017-06" db="EMBL/GenBank/DDBJ databases">
        <title>Capnocytophaga spp. assemblies.</title>
        <authorList>
            <person name="Gulvik C.A."/>
        </authorList>
    </citation>
    <scope>NUCLEOTIDE SEQUENCE [LARGE SCALE GENOMIC DNA]</scope>
    <source>
        <strain evidence="2">H1496</strain>
    </source>
</reference>
<organism evidence="1 2">
    <name type="scientific">Capnocytophaga gingivalis</name>
    <dbReference type="NCBI Taxonomy" id="1017"/>
    <lineage>
        <taxon>Bacteria</taxon>
        <taxon>Pseudomonadati</taxon>
        <taxon>Bacteroidota</taxon>
        <taxon>Flavobacteriia</taxon>
        <taxon>Flavobacteriales</taxon>
        <taxon>Flavobacteriaceae</taxon>
        <taxon>Capnocytophaga</taxon>
    </lineage>
</organism>
<dbReference type="EMBL" id="CP022386">
    <property type="protein sequence ID" value="ATA85703.1"/>
    <property type="molecule type" value="Genomic_DNA"/>
</dbReference>
<dbReference type="RefSeq" id="WP_095909203.1">
    <property type="nucleotide sequence ID" value="NZ_CP022386.1"/>
</dbReference>
<dbReference type="KEGG" id="cgh:CGC50_00165"/>
<dbReference type="OrthoDB" id="9900005at2"/>